<feature type="domain" description="Leucine-binding protein" evidence="2">
    <location>
        <begin position="54"/>
        <end position="268"/>
    </location>
</feature>
<dbReference type="NCBIfam" id="TIGR01409">
    <property type="entry name" value="TAT_signal_seq"/>
    <property type="match status" value="1"/>
</dbReference>
<reference evidence="3" key="1">
    <citation type="journal article" date="2014" name="Front. Microbiol.">
        <title>High frequency of phylogenetically diverse reductive dehalogenase-homologous genes in deep subseafloor sedimentary metagenomes.</title>
        <authorList>
            <person name="Kawai M."/>
            <person name="Futagami T."/>
            <person name="Toyoda A."/>
            <person name="Takaki Y."/>
            <person name="Nishi S."/>
            <person name="Hori S."/>
            <person name="Arai W."/>
            <person name="Tsubouchi T."/>
            <person name="Morono Y."/>
            <person name="Uchiyama I."/>
            <person name="Ito T."/>
            <person name="Fujiyama A."/>
            <person name="Inagaki F."/>
            <person name="Takami H."/>
        </authorList>
    </citation>
    <scope>NUCLEOTIDE SEQUENCE</scope>
    <source>
        <strain evidence="3">Expedition CK06-06</strain>
    </source>
</reference>
<dbReference type="SUPFAM" id="SSF53822">
    <property type="entry name" value="Periplasmic binding protein-like I"/>
    <property type="match status" value="1"/>
</dbReference>
<gene>
    <name evidence="3" type="ORF">S01H4_47272</name>
</gene>
<dbReference type="InterPro" id="IPR028082">
    <property type="entry name" value="Peripla_BP_I"/>
</dbReference>
<protein>
    <recommendedName>
        <fullName evidence="2">Leucine-binding protein domain-containing protein</fullName>
    </recommendedName>
</protein>
<dbReference type="PANTHER" id="PTHR30483">
    <property type="entry name" value="LEUCINE-SPECIFIC-BINDING PROTEIN"/>
    <property type="match status" value="1"/>
</dbReference>
<evidence type="ECO:0000313" key="3">
    <source>
        <dbReference type="EMBL" id="GAG97817.1"/>
    </source>
</evidence>
<dbReference type="PROSITE" id="PS51318">
    <property type="entry name" value="TAT"/>
    <property type="match status" value="1"/>
</dbReference>
<proteinExistence type="predicted"/>
<dbReference type="PANTHER" id="PTHR30483:SF6">
    <property type="entry name" value="PERIPLASMIC BINDING PROTEIN OF ABC TRANSPORTER FOR NATURAL AMINO ACIDS"/>
    <property type="match status" value="1"/>
</dbReference>
<dbReference type="InterPro" id="IPR019546">
    <property type="entry name" value="TAT_signal_bac_arc"/>
</dbReference>
<organism evidence="3">
    <name type="scientific">marine sediment metagenome</name>
    <dbReference type="NCBI Taxonomy" id="412755"/>
    <lineage>
        <taxon>unclassified sequences</taxon>
        <taxon>metagenomes</taxon>
        <taxon>ecological metagenomes</taxon>
    </lineage>
</organism>
<dbReference type="InterPro" id="IPR006311">
    <property type="entry name" value="TAT_signal"/>
</dbReference>
<dbReference type="Gene3D" id="3.40.50.2300">
    <property type="match status" value="2"/>
</dbReference>
<dbReference type="InterPro" id="IPR028081">
    <property type="entry name" value="Leu-bd"/>
</dbReference>
<keyword evidence="1" id="KW-0732">Signal</keyword>
<dbReference type="InterPro" id="IPR051010">
    <property type="entry name" value="BCAA_transport"/>
</dbReference>
<accession>X1CY07</accession>
<evidence type="ECO:0000259" key="2">
    <source>
        <dbReference type="Pfam" id="PF13458"/>
    </source>
</evidence>
<evidence type="ECO:0000256" key="1">
    <source>
        <dbReference type="ARBA" id="ARBA00022729"/>
    </source>
</evidence>
<comment type="caution">
    <text evidence="3">The sequence shown here is derived from an EMBL/GenBank/DDBJ whole genome shotgun (WGS) entry which is preliminary data.</text>
</comment>
<sequence>MDKKKKQKTKQGGVNRREFMKKSAIAVGTAMTSGLMLPGMVKNASAAKRDYILIGRPNPGTGPLASFGEGTPWVDDRVLAEINKDGGIYIKEFGKKVPVKVKVVDTESNPTKAGEIASRLIVKDKIDLMVFYHTPDTVNPVSGMVERYKIPGISLDSPLEPWLEGGPYKWTFHAFWSVEKDIVPNYIGMWEKVKTNKVVGILMPNDPDGVAWSAVFKKVLKPKGYKVIDLGRFPYFNKDFSTHINRWKKEKVEILLGNMIPPDFTTAWR</sequence>
<dbReference type="AlphaFoldDB" id="X1CY07"/>
<name>X1CY07_9ZZZZ</name>
<feature type="non-terminal residue" evidence="3">
    <location>
        <position position="269"/>
    </location>
</feature>
<dbReference type="EMBL" id="BART01026513">
    <property type="protein sequence ID" value="GAG97817.1"/>
    <property type="molecule type" value="Genomic_DNA"/>
</dbReference>
<dbReference type="Pfam" id="PF13458">
    <property type="entry name" value="Peripla_BP_6"/>
    <property type="match status" value="1"/>
</dbReference>